<dbReference type="PROSITE" id="PS50943">
    <property type="entry name" value="HTH_CROC1"/>
    <property type="match status" value="1"/>
</dbReference>
<dbReference type="Pfam" id="PF06114">
    <property type="entry name" value="Peptidase_M78"/>
    <property type="match status" value="1"/>
</dbReference>
<reference evidence="2 3" key="1">
    <citation type="submission" date="2024-03" db="EMBL/GenBank/DDBJ databases">
        <title>A Dehalogenimonas Isolated from Estuarine Sediments Dihaloeliminates Chlorinated Alkanes.</title>
        <authorList>
            <person name="Yang Y."/>
            <person name="Wang H."/>
        </authorList>
    </citation>
    <scope>NUCLEOTIDE SEQUENCE [LARGE SCALE GENOMIC DNA]</scope>
    <source>
        <strain evidence="2 3">W</strain>
    </source>
</reference>
<keyword evidence="3" id="KW-1185">Reference proteome</keyword>
<gene>
    <name evidence="2" type="ORF">V8247_06610</name>
</gene>
<proteinExistence type="predicted"/>
<dbReference type="InterPro" id="IPR001387">
    <property type="entry name" value="Cro/C1-type_HTH"/>
</dbReference>
<protein>
    <submittedName>
        <fullName evidence="2">XRE family transcriptional regulator</fullName>
    </submittedName>
</protein>
<dbReference type="CDD" id="cd00093">
    <property type="entry name" value="HTH_XRE"/>
    <property type="match status" value="1"/>
</dbReference>
<dbReference type="Gene3D" id="1.10.10.2910">
    <property type="match status" value="1"/>
</dbReference>
<evidence type="ECO:0000259" key="1">
    <source>
        <dbReference type="PROSITE" id="PS50943"/>
    </source>
</evidence>
<sequence>MKQEIPINPNMLKWARLQAKLTPTRAAFKAGMKAGHGANIKTESLSPALRLESWENGIETPTFSQLKKLAHAYRRTVLTFFLTAPPKKERGLVDFRVFGKYESAQESFEAEFSALIRRIEGIQKITRDLLISSNTPPLGFIGTAKTSLSPKSLAVIIREYLGFEPTGYIKSKTIDGKLNLIRQKAESKGIFVIFQGNLGSYHTDFAPEVFRGFTLSDPMAPFVVINPNDTKTANIFTLIHELTHLWLGDACISNTDIWSVEAPSEKPSTEKFCDLVASEFLVPEDAILKDWELFTIGYDNDAVIRRIAKLAKVSPIVVAIKLFQLNKISSSEYWRWYDAYQEEWKQIKEFIQEKRKRKKDSGPGYNKRMKYALGSALLHTISSAARDGLISEIEVSGLIRVKIDAFNQVFG</sequence>
<name>A0ABZ2J1X9_9CHLR</name>
<organism evidence="2 3">
    <name type="scientific">Candidatus Dehalogenimonas loeffleri</name>
    <dbReference type="NCBI Taxonomy" id="3127115"/>
    <lineage>
        <taxon>Bacteria</taxon>
        <taxon>Bacillati</taxon>
        <taxon>Chloroflexota</taxon>
        <taxon>Dehalococcoidia</taxon>
        <taxon>Dehalococcoidales</taxon>
        <taxon>Dehalococcoidaceae</taxon>
        <taxon>Dehalogenimonas</taxon>
    </lineage>
</organism>
<dbReference type="PANTHER" id="PTHR43236:SF2">
    <property type="entry name" value="BLL0069 PROTEIN"/>
    <property type="match status" value="1"/>
</dbReference>
<accession>A0ABZ2J1X9</accession>
<dbReference type="RefSeq" id="WP_338737055.1">
    <property type="nucleotide sequence ID" value="NZ_CP146612.1"/>
</dbReference>
<dbReference type="Proteomes" id="UP001375370">
    <property type="component" value="Chromosome"/>
</dbReference>
<feature type="domain" description="HTH cro/C1-type" evidence="1">
    <location>
        <begin position="53"/>
        <end position="80"/>
    </location>
</feature>
<dbReference type="EMBL" id="CP146612">
    <property type="protein sequence ID" value="WWX24926.1"/>
    <property type="molecule type" value="Genomic_DNA"/>
</dbReference>
<evidence type="ECO:0000313" key="3">
    <source>
        <dbReference type="Proteomes" id="UP001375370"/>
    </source>
</evidence>
<dbReference type="PANTHER" id="PTHR43236">
    <property type="entry name" value="ANTITOXIN HIGA1"/>
    <property type="match status" value="1"/>
</dbReference>
<dbReference type="InterPro" id="IPR010359">
    <property type="entry name" value="IrrE_HExxH"/>
</dbReference>
<evidence type="ECO:0000313" key="2">
    <source>
        <dbReference type="EMBL" id="WWX24926.1"/>
    </source>
</evidence>
<dbReference type="InterPro" id="IPR052345">
    <property type="entry name" value="Rad_response_metalloprotease"/>
</dbReference>